<keyword evidence="6 8" id="KW-0378">Hydrolase</keyword>
<dbReference type="Gene3D" id="3.40.220.10">
    <property type="entry name" value="Leucine Aminopeptidase, subunit E, domain 1"/>
    <property type="match status" value="1"/>
</dbReference>
<evidence type="ECO:0000259" key="10">
    <source>
        <dbReference type="PROSITE" id="PS00631"/>
    </source>
</evidence>
<gene>
    <name evidence="8" type="primary">pepA</name>
    <name evidence="11" type="ORF">FJZ47_09060</name>
</gene>
<keyword evidence="5 8" id="KW-0645">Protease</keyword>
<evidence type="ECO:0000256" key="6">
    <source>
        <dbReference type="ARBA" id="ARBA00022801"/>
    </source>
</evidence>
<feature type="region of interest" description="Disordered" evidence="9">
    <location>
        <begin position="502"/>
        <end position="525"/>
    </location>
</feature>
<keyword evidence="7 8" id="KW-0464">Manganese</keyword>
<evidence type="ECO:0000313" key="11">
    <source>
        <dbReference type="EMBL" id="MBM3223935.1"/>
    </source>
</evidence>
<dbReference type="NCBIfam" id="NF002074">
    <property type="entry name" value="PRK00913.1-4"/>
    <property type="match status" value="1"/>
</dbReference>
<dbReference type="Pfam" id="PF00883">
    <property type="entry name" value="Peptidase_M17"/>
    <property type="match status" value="1"/>
</dbReference>
<dbReference type="EC" id="3.4.11.10" evidence="8"/>
<feature type="binding site" evidence="8">
    <location>
        <position position="349"/>
    </location>
    <ligand>
        <name>Mn(2+)</name>
        <dbReference type="ChEBI" id="CHEBI:29035"/>
        <label>1</label>
    </ligand>
</feature>
<dbReference type="GO" id="GO:0070006">
    <property type="term" value="F:metalloaminopeptidase activity"/>
    <property type="evidence" value="ECO:0007669"/>
    <property type="project" value="InterPro"/>
</dbReference>
<dbReference type="InterPro" id="IPR008283">
    <property type="entry name" value="Peptidase_M17_N"/>
</dbReference>
<dbReference type="AlphaFoldDB" id="A0A938B3P4"/>
<comment type="similarity">
    <text evidence="3 8">Belongs to the peptidase M17 family.</text>
</comment>
<dbReference type="GO" id="GO:0030145">
    <property type="term" value="F:manganese ion binding"/>
    <property type="evidence" value="ECO:0007669"/>
    <property type="project" value="UniProtKB-UniRule"/>
</dbReference>
<evidence type="ECO:0000256" key="1">
    <source>
        <dbReference type="ARBA" id="ARBA00000135"/>
    </source>
</evidence>
<dbReference type="PANTHER" id="PTHR11963">
    <property type="entry name" value="LEUCINE AMINOPEPTIDASE-RELATED"/>
    <property type="match status" value="1"/>
</dbReference>
<feature type="domain" description="Cytosol aminopeptidase" evidence="10">
    <location>
        <begin position="347"/>
        <end position="354"/>
    </location>
</feature>
<proteinExistence type="inferred from homology"/>
<feature type="binding site" evidence="8">
    <location>
        <position position="267"/>
    </location>
    <ligand>
        <name>Mn(2+)</name>
        <dbReference type="ChEBI" id="CHEBI:29035"/>
        <label>2</label>
    </ligand>
</feature>
<dbReference type="CDD" id="cd00433">
    <property type="entry name" value="Peptidase_M17"/>
    <property type="match status" value="1"/>
</dbReference>
<dbReference type="PANTHER" id="PTHR11963:SF23">
    <property type="entry name" value="CYTOSOL AMINOPEPTIDASE"/>
    <property type="match status" value="1"/>
</dbReference>
<dbReference type="Gene3D" id="3.40.630.10">
    <property type="entry name" value="Zn peptidases"/>
    <property type="match status" value="1"/>
</dbReference>
<dbReference type="GO" id="GO:0006508">
    <property type="term" value="P:proteolysis"/>
    <property type="evidence" value="ECO:0007669"/>
    <property type="project" value="UniProtKB-KW"/>
</dbReference>
<dbReference type="NCBIfam" id="NF002073">
    <property type="entry name" value="PRK00913.1-2"/>
    <property type="match status" value="1"/>
</dbReference>
<dbReference type="NCBIfam" id="NF002077">
    <property type="entry name" value="PRK00913.2-4"/>
    <property type="match status" value="1"/>
</dbReference>
<evidence type="ECO:0000256" key="3">
    <source>
        <dbReference type="ARBA" id="ARBA00009528"/>
    </source>
</evidence>
<dbReference type="Proteomes" id="UP000712673">
    <property type="component" value="Unassembled WGS sequence"/>
</dbReference>
<dbReference type="Pfam" id="PF02789">
    <property type="entry name" value="Peptidase_M17_N"/>
    <property type="match status" value="1"/>
</dbReference>
<feature type="active site" evidence="8">
    <location>
        <position position="353"/>
    </location>
</feature>
<sequence>MEVVVKRDKLEQMAADVLAVFLPQEQALPARSVLAQLDARLEGRLRDYLDSGDFSGALNSTALVRTSGAIQAPRVLLVGLGKAETCTVEVLRQAGATAASTARRMGVSSVAFVPPTCELEPVAIGQALTEGALLGLYALKKYKTAADTDAKDRLNTIHLLASNSTVQRAMEQGAQRGEIVAAAVNMARDLGNSPGNEVHPSYLAQKAEDIAAQTTLRCQVLDADGMREFQMGCLLGVAQGSEQPPKFIILEHAPQGAQEAPIVLVGKGLTFDSGGISIKPAANMEDMKMDMAGGAAVLGTMQALAQLRYPRRVVGIVPSSENLPSGNAVKPGDILRAMSGKTVEVINTDAEGRLILADALAYAVQELKPACIVDLATLTGAVVVALGSHATGMMGTDKAMMERLRTAGEYSSERVWELPLFDEYSKQIKSDFADLRNVSNSREAGSIIGGAFLKEFVGDTPWVHLDIAGTAWTRETKPYTPKGATGVGVRLLVKALEDMAESTAPAVAEPQAKSPSKPRSRAKAS</sequence>
<comment type="caution">
    <text evidence="11">The sequence shown here is derived from an EMBL/GenBank/DDBJ whole genome shotgun (WGS) entry which is preliminary data.</text>
</comment>
<comment type="catalytic activity">
    <reaction evidence="1 8">
        <text>Release of an N-terminal amino acid, Xaa-|-Yaa-, in which Xaa is preferably Leu, but may be other amino acids including Pro although not Arg or Lys, and Yaa may be Pro. Amino acid amides and methyl esters are also readily hydrolyzed, but rates on arylamides are exceedingly low.</text>
        <dbReference type="EC" id="3.4.11.1"/>
    </reaction>
</comment>
<dbReference type="EC" id="3.4.11.1" evidence="8"/>
<dbReference type="NCBIfam" id="NF002083">
    <property type="entry name" value="PRK00913.3-5"/>
    <property type="match status" value="1"/>
</dbReference>
<comment type="catalytic activity">
    <reaction evidence="2 8">
        <text>Release of an N-terminal amino acid, preferentially leucine, but not glutamic or aspartic acids.</text>
        <dbReference type="EC" id="3.4.11.10"/>
    </reaction>
</comment>
<evidence type="ECO:0000313" key="12">
    <source>
        <dbReference type="Proteomes" id="UP000712673"/>
    </source>
</evidence>
<comment type="function">
    <text evidence="8">Presumably involved in the processing and regular turnover of intracellular proteins. Catalyzes the removal of unsubstituted N-terminal amino acids from various peptides.</text>
</comment>
<feature type="compositionally biased region" description="Basic residues" evidence="9">
    <location>
        <begin position="516"/>
        <end position="525"/>
    </location>
</feature>
<evidence type="ECO:0000256" key="4">
    <source>
        <dbReference type="ARBA" id="ARBA00022438"/>
    </source>
</evidence>
<dbReference type="EMBL" id="VGLS01000227">
    <property type="protein sequence ID" value="MBM3223935.1"/>
    <property type="molecule type" value="Genomic_DNA"/>
</dbReference>
<dbReference type="SUPFAM" id="SSF52949">
    <property type="entry name" value="Macro domain-like"/>
    <property type="match status" value="1"/>
</dbReference>
<evidence type="ECO:0000256" key="5">
    <source>
        <dbReference type="ARBA" id="ARBA00022670"/>
    </source>
</evidence>
<dbReference type="InterPro" id="IPR011356">
    <property type="entry name" value="Leucine_aapep/pepB"/>
</dbReference>
<evidence type="ECO:0000256" key="7">
    <source>
        <dbReference type="ARBA" id="ARBA00023211"/>
    </source>
</evidence>
<keyword evidence="8" id="KW-0479">Metal-binding</keyword>
<dbReference type="InterPro" id="IPR000819">
    <property type="entry name" value="Peptidase_M17_C"/>
</dbReference>
<feature type="binding site" evidence="8">
    <location>
        <position position="351"/>
    </location>
    <ligand>
        <name>Mn(2+)</name>
        <dbReference type="ChEBI" id="CHEBI:29035"/>
        <label>1</label>
    </ligand>
</feature>
<evidence type="ECO:0000256" key="2">
    <source>
        <dbReference type="ARBA" id="ARBA00000967"/>
    </source>
</evidence>
<dbReference type="GO" id="GO:0005737">
    <property type="term" value="C:cytoplasm"/>
    <property type="evidence" value="ECO:0007669"/>
    <property type="project" value="UniProtKB-SubCell"/>
</dbReference>
<keyword evidence="4 8" id="KW-0031">Aminopeptidase</keyword>
<feature type="binding site" evidence="8">
    <location>
        <position position="272"/>
    </location>
    <ligand>
        <name>Mn(2+)</name>
        <dbReference type="ChEBI" id="CHEBI:29035"/>
        <label>2</label>
    </ligand>
</feature>
<dbReference type="InterPro" id="IPR023042">
    <property type="entry name" value="Peptidase_M17_leu_NH2_pept"/>
</dbReference>
<reference evidence="11" key="1">
    <citation type="submission" date="2019-03" db="EMBL/GenBank/DDBJ databases">
        <title>Lake Tanganyika Metagenome-Assembled Genomes (MAGs).</title>
        <authorList>
            <person name="Tran P."/>
        </authorList>
    </citation>
    <scope>NUCLEOTIDE SEQUENCE</scope>
    <source>
        <strain evidence="11">K_DeepCast_65m_m2_066</strain>
    </source>
</reference>
<accession>A0A938B3P4</accession>
<feature type="active site" evidence="8">
    <location>
        <position position="279"/>
    </location>
</feature>
<dbReference type="InterPro" id="IPR043472">
    <property type="entry name" value="Macro_dom-like"/>
</dbReference>
<comment type="cofactor">
    <cofactor evidence="8">
        <name>Mn(2+)</name>
        <dbReference type="ChEBI" id="CHEBI:29035"/>
    </cofactor>
    <text evidence="8">Binds 2 manganese ions per subunit.</text>
</comment>
<comment type="subcellular location">
    <subcellularLocation>
        <location evidence="8">Cytoplasm</location>
    </subcellularLocation>
</comment>
<dbReference type="PRINTS" id="PR00481">
    <property type="entry name" value="LAMNOPPTDASE"/>
</dbReference>
<dbReference type="PROSITE" id="PS00631">
    <property type="entry name" value="CYTOSOL_AP"/>
    <property type="match status" value="1"/>
</dbReference>
<dbReference type="HAMAP" id="MF_00181">
    <property type="entry name" value="Cytosol_peptidase_M17"/>
    <property type="match status" value="1"/>
</dbReference>
<feature type="binding site" evidence="8">
    <location>
        <position position="290"/>
    </location>
    <ligand>
        <name>Mn(2+)</name>
        <dbReference type="ChEBI" id="CHEBI:29035"/>
        <label>2</label>
    </ligand>
</feature>
<organism evidence="11 12">
    <name type="scientific">Tectimicrobiota bacterium</name>
    <dbReference type="NCBI Taxonomy" id="2528274"/>
    <lineage>
        <taxon>Bacteria</taxon>
        <taxon>Pseudomonadati</taxon>
        <taxon>Nitrospinota/Tectimicrobiota group</taxon>
        <taxon>Candidatus Tectimicrobiota</taxon>
    </lineage>
</organism>
<keyword evidence="8" id="KW-0963">Cytoplasm</keyword>
<dbReference type="SUPFAM" id="SSF53187">
    <property type="entry name" value="Zn-dependent exopeptidases"/>
    <property type="match status" value="1"/>
</dbReference>
<evidence type="ECO:0000256" key="8">
    <source>
        <dbReference type="HAMAP-Rule" id="MF_00181"/>
    </source>
</evidence>
<protein>
    <recommendedName>
        <fullName evidence="8">Probable cytosol aminopeptidase</fullName>
        <ecNumber evidence="8">3.4.11.1</ecNumber>
    </recommendedName>
    <alternativeName>
        <fullName evidence="8">Leucine aminopeptidase</fullName>
        <shortName evidence="8">LAP</shortName>
        <ecNumber evidence="8">3.4.11.10</ecNumber>
    </alternativeName>
    <alternativeName>
        <fullName evidence="8">Leucyl aminopeptidase</fullName>
    </alternativeName>
</protein>
<feature type="binding site" evidence="8">
    <location>
        <position position="351"/>
    </location>
    <ligand>
        <name>Mn(2+)</name>
        <dbReference type="ChEBI" id="CHEBI:29035"/>
        <label>2</label>
    </ligand>
</feature>
<evidence type="ECO:0000256" key="9">
    <source>
        <dbReference type="SAM" id="MobiDB-lite"/>
    </source>
</evidence>
<name>A0A938B3P4_UNCTE</name>
<feature type="binding site" evidence="8">
    <location>
        <position position="272"/>
    </location>
    <ligand>
        <name>Mn(2+)</name>
        <dbReference type="ChEBI" id="CHEBI:29035"/>
        <label>1</label>
    </ligand>
</feature>